<keyword evidence="2" id="KW-1185">Reference proteome</keyword>
<name>A0A847SEU8_9BACT</name>
<accession>A0A847SEU8</accession>
<gene>
    <name evidence="1" type="ORF">HGH91_02545</name>
</gene>
<evidence type="ECO:0000313" key="2">
    <source>
        <dbReference type="Proteomes" id="UP000552864"/>
    </source>
</evidence>
<dbReference type="AlphaFoldDB" id="A0A847SEU8"/>
<protein>
    <submittedName>
        <fullName evidence="1">Uncharacterized protein</fullName>
    </submittedName>
</protein>
<evidence type="ECO:0000313" key="1">
    <source>
        <dbReference type="EMBL" id="NLR77485.1"/>
    </source>
</evidence>
<reference evidence="1 2" key="1">
    <citation type="submission" date="2020-04" db="EMBL/GenBank/DDBJ databases">
        <authorList>
            <person name="Yin C."/>
        </authorList>
    </citation>
    <scope>NUCLEOTIDE SEQUENCE [LARGE SCALE GENOMIC DNA]</scope>
    <source>
        <strain evidence="1 2">Ak56</strain>
    </source>
</reference>
<dbReference type="RefSeq" id="WP_168736881.1">
    <property type="nucleotide sequence ID" value="NZ_JABAHZ010000001.1"/>
</dbReference>
<comment type="caution">
    <text evidence="1">The sequence shown here is derived from an EMBL/GenBank/DDBJ whole genome shotgun (WGS) entry which is preliminary data.</text>
</comment>
<organism evidence="1 2">
    <name type="scientific">Chitinophaga eiseniae</name>
    <dbReference type="NCBI Taxonomy" id="634771"/>
    <lineage>
        <taxon>Bacteria</taxon>
        <taxon>Pseudomonadati</taxon>
        <taxon>Bacteroidota</taxon>
        <taxon>Chitinophagia</taxon>
        <taxon>Chitinophagales</taxon>
        <taxon>Chitinophagaceae</taxon>
        <taxon>Chitinophaga</taxon>
    </lineage>
</organism>
<dbReference type="Proteomes" id="UP000552864">
    <property type="component" value="Unassembled WGS sequence"/>
</dbReference>
<dbReference type="EMBL" id="JABAHZ010000001">
    <property type="protein sequence ID" value="NLR77485.1"/>
    <property type="molecule type" value="Genomic_DNA"/>
</dbReference>
<proteinExistence type="predicted"/>
<sequence length="124" mass="14450">MRKQLITVFLMLIWLCQLSGRYFVMLDFYLNQEYIAKNLCVNRNKPAMHCNGKCHLSKKLKEEDKRDQDNPERKDHRSEIFYAAWLEPASLTAAVTANIAHYPHPYCIGTPIDQPDTIFHPPAT</sequence>